<dbReference type="SUPFAM" id="SSF81383">
    <property type="entry name" value="F-box domain"/>
    <property type="match status" value="1"/>
</dbReference>
<dbReference type="Gene3D" id="1.25.40.10">
    <property type="entry name" value="Tetratricopeptide repeat domain"/>
    <property type="match status" value="1"/>
</dbReference>
<dbReference type="OrthoDB" id="2235165at2759"/>
<dbReference type="SUPFAM" id="SSF52047">
    <property type="entry name" value="RNI-like"/>
    <property type="match status" value="1"/>
</dbReference>
<evidence type="ECO:0000313" key="1">
    <source>
        <dbReference type="EMBL" id="ORY89928.1"/>
    </source>
</evidence>
<dbReference type="InterPro" id="IPR036047">
    <property type="entry name" value="F-box-like_dom_sf"/>
</dbReference>
<dbReference type="InParanoid" id="A0A1X2GZH4"/>
<organism evidence="1 2">
    <name type="scientific">Syncephalastrum racemosum</name>
    <name type="common">Filamentous fungus</name>
    <dbReference type="NCBI Taxonomy" id="13706"/>
    <lineage>
        <taxon>Eukaryota</taxon>
        <taxon>Fungi</taxon>
        <taxon>Fungi incertae sedis</taxon>
        <taxon>Mucoromycota</taxon>
        <taxon>Mucoromycotina</taxon>
        <taxon>Mucoromycetes</taxon>
        <taxon>Mucorales</taxon>
        <taxon>Syncephalastraceae</taxon>
        <taxon>Syncephalastrum</taxon>
    </lineage>
</organism>
<accession>A0A1X2GZH4</accession>
<dbReference type="Gene3D" id="3.80.10.10">
    <property type="entry name" value="Ribonuclease Inhibitor"/>
    <property type="match status" value="1"/>
</dbReference>
<sequence>MTTVASDDSSIEVPNPLEHKLYDSWQTALADGYHGIAKALRDLLGQVLESKVEQYLRTCRYHEAIECSLWLLKTTPSSRLGYLYFGDTYFRLGAYAFALEHYRFCTTLFPDAHVFQERIRRTEEYIRKQRDPILRLPGELIVRIFEYIPEQRIQALAVSRVWRQSIQELPVWSKVVILKDLLPFDDAPYRAYERGLKHVLKPQLRDLTWKTCYSVDAVCYTLIEAGCTNLRKMDFTTELPLRISDLSQESVCTTIIHLGAHLKELTLRTAFQPRNALRRLIASLPQLESFTCNNSFYDIEQPPLYTDESLPQGPLKLKHLRLLGMTWPLEEIEYLPGMTPELVSLIVEQRPTRDHQRGSDAVQAFLEHCPKLETLIWMREASSFLGTLEWCSHTRPNASMRSGLRHFVLDRRINLPDDFVHGIMSQSQDTLEMLYCGSQIGDNPRHLSPALVFSQLRWVSLNIDLLPALGSFRHLLSSSPLLEEVRLRNFDLIPGDMRELARLPKLHTLVLDACASGQDSLLELFQGIVASGSPLSMLEITDFMIVDALNEEVFAALAQITSLTRLVMSIEEVERYEDICLHAFIDAARTSGIAKNLRYLDLFSDIEYGDKHLVYSSIYCVFPEAHVV</sequence>
<name>A0A1X2GZH4_SYNRA</name>
<dbReference type="AlphaFoldDB" id="A0A1X2GZH4"/>
<gene>
    <name evidence="1" type="ORF">BCR43DRAFT_567145</name>
</gene>
<evidence type="ECO:0000313" key="2">
    <source>
        <dbReference type="Proteomes" id="UP000242180"/>
    </source>
</evidence>
<reference evidence="1 2" key="1">
    <citation type="submission" date="2016-07" db="EMBL/GenBank/DDBJ databases">
        <title>Pervasive Adenine N6-methylation of Active Genes in Fungi.</title>
        <authorList>
            <consortium name="DOE Joint Genome Institute"/>
            <person name="Mondo S.J."/>
            <person name="Dannebaum R.O."/>
            <person name="Kuo R.C."/>
            <person name="Labutti K."/>
            <person name="Haridas S."/>
            <person name="Kuo A."/>
            <person name="Salamov A."/>
            <person name="Ahrendt S.R."/>
            <person name="Lipzen A."/>
            <person name="Sullivan W."/>
            <person name="Andreopoulos W.B."/>
            <person name="Clum A."/>
            <person name="Lindquist E."/>
            <person name="Daum C."/>
            <person name="Ramamoorthy G.K."/>
            <person name="Gryganskyi A."/>
            <person name="Culley D."/>
            <person name="Magnuson J.K."/>
            <person name="James T.Y."/>
            <person name="O'Malley M.A."/>
            <person name="Stajich J.E."/>
            <person name="Spatafora J.W."/>
            <person name="Visel A."/>
            <person name="Grigoriev I.V."/>
        </authorList>
    </citation>
    <scope>NUCLEOTIDE SEQUENCE [LARGE SCALE GENOMIC DNA]</scope>
    <source>
        <strain evidence="1 2">NRRL 2496</strain>
    </source>
</reference>
<dbReference type="SUPFAM" id="SSF48452">
    <property type="entry name" value="TPR-like"/>
    <property type="match status" value="1"/>
</dbReference>
<proteinExistence type="predicted"/>
<dbReference type="InterPro" id="IPR011990">
    <property type="entry name" value="TPR-like_helical_dom_sf"/>
</dbReference>
<keyword evidence="2" id="KW-1185">Reference proteome</keyword>
<dbReference type="InterPro" id="IPR032675">
    <property type="entry name" value="LRR_dom_sf"/>
</dbReference>
<dbReference type="EMBL" id="MCGN01000013">
    <property type="protein sequence ID" value="ORY89928.1"/>
    <property type="molecule type" value="Genomic_DNA"/>
</dbReference>
<dbReference type="Proteomes" id="UP000242180">
    <property type="component" value="Unassembled WGS sequence"/>
</dbReference>
<protein>
    <submittedName>
        <fullName evidence="1">Uncharacterized protein</fullName>
    </submittedName>
</protein>
<comment type="caution">
    <text evidence="1">The sequence shown here is derived from an EMBL/GenBank/DDBJ whole genome shotgun (WGS) entry which is preliminary data.</text>
</comment>